<keyword evidence="3" id="KW-1185">Reference proteome</keyword>
<dbReference type="Gramene" id="PRQ33599">
    <property type="protein sequence ID" value="PRQ33599"/>
    <property type="gene ID" value="RchiOBHm_Chr5g0059391"/>
</dbReference>
<keyword evidence="1" id="KW-0812">Transmembrane</keyword>
<evidence type="ECO:0000313" key="2">
    <source>
        <dbReference type="EMBL" id="PRQ33599.1"/>
    </source>
</evidence>
<accession>A0A2P6QHE8</accession>
<sequence>MAAAPRDIRCHGCRCRRRREWEMIRGLGWDLRLDRFPVGLRRCRPLMSSQLCTTPVNLGLSGWFGFLGLFAIFDQIEFR</sequence>
<dbReference type="Proteomes" id="UP000238479">
    <property type="component" value="Chromosome 5"/>
</dbReference>
<comment type="caution">
    <text evidence="2">The sequence shown here is derived from an EMBL/GenBank/DDBJ whole genome shotgun (WGS) entry which is preliminary data.</text>
</comment>
<evidence type="ECO:0000256" key="1">
    <source>
        <dbReference type="SAM" id="Phobius"/>
    </source>
</evidence>
<gene>
    <name evidence="2" type="ORF">RchiOBHm_Chr5g0059391</name>
</gene>
<dbReference type="AlphaFoldDB" id="A0A2P6QHE8"/>
<feature type="transmembrane region" description="Helical" evidence="1">
    <location>
        <begin position="51"/>
        <end position="73"/>
    </location>
</feature>
<protein>
    <submittedName>
        <fullName evidence="2">Uncharacterized protein</fullName>
    </submittedName>
</protein>
<proteinExistence type="predicted"/>
<name>A0A2P6QHE8_ROSCH</name>
<keyword evidence="1" id="KW-0472">Membrane</keyword>
<evidence type="ECO:0000313" key="3">
    <source>
        <dbReference type="Proteomes" id="UP000238479"/>
    </source>
</evidence>
<keyword evidence="1" id="KW-1133">Transmembrane helix</keyword>
<organism evidence="2 3">
    <name type="scientific">Rosa chinensis</name>
    <name type="common">China rose</name>
    <dbReference type="NCBI Taxonomy" id="74649"/>
    <lineage>
        <taxon>Eukaryota</taxon>
        <taxon>Viridiplantae</taxon>
        <taxon>Streptophyta</taxon>
        <taxon>Embryophyta</taxon>
        <taxon>Tracheophyta</taxon>
        <taxon>Spermatophyta</taxon>
        <taxon>Magnoliopsida</taxon>
        <taxon>eudicotyledons</taxon>
        <taxon>Gunneridae</taxon>
        <taxon>Pentapetalae</taxon>
        <taxon>rosids</taxon>
        <taxon>fabids</taxon>
        <taxon>Rosales</taxon>
        <taxon>Rosaceae</taxon>
        <taxon>Rosoideae</taxon>
        <taxon>Rosoideae incertae sedis</taxon>
        <taxon>Rosa</taxon>
    </lineage>
</organism>
<dbReference type="EMBL" id="PDCK01000043">
    <property type="protein sequence ID" value="PRQ33599.1"/>
    <property type="molecule type" value="Genomic_DNA"/>
</dbReference>
<reference evidence="2 3" key="1">
    <citation type="journal article" date="2018" name="Nat. Genet.">
        <title>The Rosa genome provides new insights in the design of modern roses.</title>
        <authorList>
            <person name="Bendahmane M."/>
        </authorList>
    </citation>
    <scope>NUCLEOTIDE SEQUENCE [LARGE SCALE GENOMIC DNA]</scope>
    <source>
        <strain evidence="3">cv. Old Blush</strain>
    </source>
</reference>